<dbReference type="AlphaFoldDB" id="A0A8J4TAS6"/>
<keyword evidence="2" id="KW-0378">Hydrolase</keyword>
<keyword evidence="3" id="KW-1185">Reference proteome</keyword>
<feature type="signal peptide" evidence="1">
    <location>
        <begin position="1"/>
        <end position="19"/>
    </location>
</feature>
<protein>
    <submittedName>
        <fullName evidence="2">Endonuclease domain-containing 1 protein-like</fullName>
    </submittedName>
</protein>
<dbReference type="InterPro" id="IPR039015">
    <property type="entry name" value="ENDOD1"/>
</dbReference>
<dbReference type="PANTHER" id="PTHR21472:SF30">
    <property type="entry name" value="ENDONUCLEASE DOMAIN-CONTAINING 1 PROTEIN-RELATED"/>
    <property type="match status" value="1"/>
</dbReference>
<keyword evidence="1" id="KW-0732">Signal</keyword>
<reference evidence="2" key="1">
    <citation type="submission" date="2020-07" db="EMBL/GenBank/DDBJ databases">
        <title>Clarias magur genome sequencing, assembly and annotation.</title>
        <authorList>
            <person name="Kushwaha B."/>
            <person name="Kumar R."/>
            <person name="Das P."/>
            <person name="Joshi C.G."/>
            <person name="Kumar D."/>
            <person name="Nagpure N.S."/>
            <person name="Pandey M."/>
            <person name="Agarwal S."/>
            <person name="Srivastava S."/>
            <person name="Singh M."/>
            <person name="Sahoo L."/>
            <person name="Jayasankar P."/>
            <person name="Meher P.K."/>
            <person name="Koringa P.G."/>
            <person name="Iquebal M.A."/>
            <person name="Das S.P."/>
            <person name="Bit A."/>
            <person name="Patnaik S."/>
            <person name="Patel N."/>
            <person name="Shah T.M."/>
            <person name="Hinsu A."/>
            <person name="Jena J.K."/>
        </authorList>
    </citation>
    <scope>NUCLEOTIDE SEQUENCE</scope>
    <source>
        <strain evidence="2">CIFAMagur01</strain>
        <tissue evidence="2">Testis</tissue>
    </source>
</reference>
<evidence type="ECO:0000313" key="2">
    <source>
        <dbReference type="EMBL" id="KAF5891790.1"/>
    </source>
</evidence>
<gene>
    <name evidence="2" type="ORF">DAT39_018505</name>
</gene>
<dbReference type="GO" id="GO:0004519">
    <property type="term" value="F:endonuclease activity"/>
    <property type="evidence" value="ECO:0007669"/>
    <property type="project" value="UniProtKB-KW"/>
</dbReference>
<dbReference type="PANTHER" id="PTHR21472">
    <property type="entry name" value="ENDONUCLEASE DOMAIN-CONTAINING 1 PROTEIN ENDOD1"/>
    <property type="match status" value="1"/>
</dbReference>
<dbReference type="InterPro" id="IPR044929">
    <property type="entry name" value="DNA/RNA_non-sp_Endonuclease_sf"/>
</dbReference>
<dbReference type="InterPro" id="IPR044925">
    <property type="entry name" value="His-Me_finger_sf"/>
</dbReference>
<dbReference type="EMBL" id="QNUK01000554">
    <property type="protein sequence ID" value="KAF5891790.1"/>
    <property type="molecule type" value="Genomic_DNA"/>
</dbReference>
<evidence type="ECO:0000313" key="3">
    <source>
        <dbReference type="Proteomes" id="UP000727407"/>
    </source>
</evidence>
<name>A0A8J4TAS6_CLAMG</name>
<comment type="caution">
    <text evidence="2">The sequence shown here is derived from an EMBL/GenBank/DDBJ whole genome shotgun (WGS) entry which is preliminary data.</text>
</comment>
<evidence type="ECO:0000256" key="1">
    <source>
        <dbReference type="SAM" id="SignalP"/>
    </source>
</evidence>
<feature type="non-terminal residue" evidence="2">
    <location>
        <position position="1"/>
    </location>
</feature>
<dbReference type="OrthoDB" id="69221at2759"/>
<dbReference type="Proteomes" id="UP000727407">
    <property type="component" value="Unassembled WGS sequence"/>
</dbReference>
<proteinExistence type="predicted"/>
<feature type="chain" id="PRO_5035147805" evidence="1">
    <location>
        <begin position="20"/>
        <end position="102"/>
    </location>
</feature>
<keyword evidence="2" id="KW-0255">Endonuclease</keyword>
<feature type="non-terminal residue" evidence="2">
    <location>
        <position position="102"/>
    </location>
</feature>
<dbReference type="SUPFAM" id="SSF54060">
    <property type="entry name" value="His-Me finger endonucleases"/>
    <property type="match status" value="1"/>
</dbReference>
<keyword evidence="2" id="KW-0540">Nuclease</keyword>
<organism evidence="2 3">
    <name type="scientific">Clarias magur</name>
    <name type="common">Asian catfish</name>
    <name type="synonym">Macropteronotus magur</name>
    <dbReference type="NCBI Taxonomy" id="1594786"/>
    <lineage>
        <taxon>Eukaryota</taxon>
        <taxon>Metazoa</taxon>
        <taxon>Chordata</taxon>
        <taxon>Craniata</taxon>
        <taxon>Vertebrata</taxon>
        <taxon>Euteleostomi</taxon>
        <taxon>Actinopterygii</taxon>
        <taxon>Neopterygii</taxon>
        <taxon>Teleostei</taxon>
        <taxon>Ostariophysi</taxon>
        <taxon>Siluriformes</taxon>
        <taxon>Clariidae</taxon>
        <taxon>Clarias</taxon>
    </lineage>
</organism>
<accession>A0A8J4TAS6</accession>
<sequence length="102" mass="11851">MKLVALVLLLSALPSLTLTEAVRSFSQACPSFFMLSPRNQNACIVPTIFKGRRFKKICQRWNDDYRFATVYDTERGIPVYSAYTLTQRVETVRTEQWKIEPQ</sequence>
<dbReference type="Gene3D" id="3.40.570.10">
    <property type="entry name" value="Extracellular Endonuclease, subunit A"/>
    <property type="match status" value="1"/>
</dbReference>